<comment type="subcellular location">
    <subcellularLocation>
        <location evidence="1">Cell membrane</location>
        <topology evidence="1">Multi-pass membrane protein</topology>
    </subcellularLocation>
</comment>
<dbReference type="InterPro" id="IPR024923">
    <property type="entry name" value="PG_synth_SpoVB"/>
</dbReference>
<proteinExistence type="predicted"/>
<keyword evidence="3 6" id="KW-0812">Transmembrane</keyword>
<feature type="transmembrane region" description="Helical" evidence="6">
    <location>
        <begin position="441"/>
        <end position="461"/>
    </location>
</feature>
<dbReference type="CDD" id="cd13124">
    <property type="entry name" value="MATE_SpoVB_like"/>
    <property type="match status" value="1"/>
</dbReference>
<keyword evidence="2" id="KW-1003">Cell membrane</keyword>
<protein>
    <submittedName>
        <fullName evidence="7">Polysaccharide biosynthesis protein</fullName>
    </submittedName>
</protein>
<feature type="transmembrane region" description="Helical" evidence="6">
    <location>
        <begin position="381"/>
        <end position="406"/>
    </location>
</feature>
<gene>
    <name evidence="7" type="ORF">N5B56_09600</name>
</gene>
<feature type="transmembrane region" description="Helical" evidence="6">
    <location>
        <begin position="350"/>
        <end position="369"/>
    </location>
</feature>
<accession>A0ABT2M2H4</accession>
<feature type="transmembrane region" description="Helical" evidence="6">
    <location>
        <begin position="248"/>
        <end position="271"/>
    </location>
</feature>
<dbReference type="PANTHER" id="PTHR30250">
    <property type="entry name" value="PST FAMILY PREDICTED COLANIC ACID TRANSPORTER"/>
    <property type="match status" value="1"/>
</dbReference>
<feature type="transmembrane region" description="Helical" evidence="6">
    <location>
        <begin position="504"/>
        <end position="525"/>
    </location>
</feature>
<dbReference type="EMBL" id="JAODBU010000008">
    <property type="protein sequence ID" value="MCT7399333.1"/>
    <property type="molecule type" value="Genomic_DNA"/>
</dbReference>
<dbReference type="InterPro" id="IPR050833">
    <property type="entry name" value="Poly_Biosynth_Transport"/>
</dbReference>
<feature type="transmembrane region" description="Helical" evidence="6">
    <location>
        <begin position="127"/>
        <end position="147"/>
    </location>
</feature>
<evidence type="ECO:0000313" key="8">
    <source>
        <dbReference type="Proteomes" id="UP001431199"/>
    </source>
</evidence>
<reference evidence="7" key="1">
    <citation type="submission" date="2022-09" db="EMBL/GenBank/DDBJ databases">
        <title>Eubacterium sp. LFL-14 isolated from human feces.</title>
        <authorList>
            <person name="Liu F."/>
        </authorList>
    </citation>
    <scope>NUCLEOTIDE SEQUENCE</scope>
    <source>
        <strain evidence="7">LFL-14</strain>
    </source>
</reference>
<organism evidence="7 8">
    <name type="scientific">Eubacterium album</name>
    <dbReference type="NCBI Taxonomy" id="2978477"/>
    <lineage>
        <taxon>Bacteria</taxon>
        <taxon>Bacillati</taxon>
        <taxon>Bacillota</taxon>
        <taxon>Clostridia</taxon>
        <taxon>Eubacteriales</taxon>
        <taxon>Eubacteriaceae</taxon>
        <taxon>Eubacterium</taxon>
    </lineage>
</organism>
<dbReference type="Proteomes" id="UP001431199">
    <property type="component" value="Unassembled WGS sequence"/>
</dbReference>
<feature type="transmembrane region" description="Helical" evidence="6">
    <location>
        <begin position="308"/>
        <end position="329"/>
    </location>
</feature>
<evidence type="ECO:0000256" key="6">
    <source>
        <dbReference type="SAM" id="Phobius"/>
    </source>
</evidence>
<dbReference type="InterPro" id="IPR002797">
    <property type="entry name" value="Polysacc_synth"/>
</dbReference>
<evidence type="ECO:0000256" key="3">
    <source>
        <dbReference type="ARBA" id="ARBA00022692"/>
    </source>
</evidence>
<evidence type="ECO:0000256" key="1">
    <source>
        <dbReference type="ARBA" id="ARBA00004651"/>
    </source>
</evidence>
<feature type="transmembrane region" description="Helical" evidence="6">
    <location>
        <begin position="93"/>
        <end position="115"/>
    </location>
</feature>
<keyword evidence="4 6" id="KW-1133">Transmembrane helix</keyword>
<evidence type="ECO:0000256" key="4">
    <source>
        <dbReference type="ARBA" id="ARBA00022989"/>
    </source>
</evidence>
<sequence>MSKKKIKNSFLLQGSILAVAGLLVRVIGLIYRVPLTNILGEKGMGCYGTAYDVYNILILLSSQSMPIAVSKLVSEKLGRNENNNAHRIFKGALIYGLVIGVICGLIAFFGGEWLASTFYHAPSAGRALKVLAPTLTIACILGVFRGYMQGLGDMVPTAISQIFEQIVNAFVSVFAAYELLNYGYSVSTMLSESKAEANAISYGAAGGTLGTCLGAATALLVLIIIYLKRKSDILADISKQDKGALDSFSRITKMIIFTITPMLISTTIYNISNLLDNPIFQNIMELKFGLKEDARLALWGVYSSQYRVLTTMPIAIASALAAAIVPSMIRSYAAGDKLIVNNKIDSAIKFSMIIALPCGFGLSVLGGPINKMLFPNLSNDMIVYMMMFSVFTVTAFSLSTISNSILQGIDKLNVPIKNSAISLGIHLVILPLLLVVFKLGIYAVVIGDFTFAMTVCVLNSYSIKNYTGYTQEIKNTFVKPIISSVIMSICCYLVYLLFHKLIGSNTISTLIAICVAIAVYGIMVIKTKIVTENELESVPKGTMIIKICKKIHLL</sequence>
<dbReference type="RefSeq" id="WP_118565098.1">
    <property type="nucleotide sequence ID" value="NZ_JAODBU010000008.1"/>
</dbReference>
<evidence type="ECO:0000256" key="5">
    <source>
        <dbReference type="ARBA" id="ARBA00023136"/>
    </source>
</evidence>
<feature type="transmembrane region" description="Helical" evidence="6">
    <location>
        <begin position="200"/>
        <end position="227"/>
    </location>
</feature>
<feature type="transmembrane region" description="Helical" evidence="6">
    <location>
        <begin position="481"/>
        <end position="498"/>
    </location>
</feature>
<name>A0ABT2M2H4_9FIRM</name>
<comment type="caution">
    <text evidence="7">The sequence shown here is derived from an EMBL/GenBank/DDBJ whole genome shotgun (WGS) entry which is preliminary data.</text>
</comment>
<evidence type="ECO:0000256" key="2">
    <source>
        <dbReference type="ARBA" id="ARBA00022475"/>
    </source>
</evidence>
<feature type="transmembrane region" description="Helical" evidence="6">
    <location>
        <begin position="12"/>
        <end position="33"/>
    </location>
</feature>
<dbReference type="Pfam" id="PF01943">
    <property type="entry name" value="Polysacc_synt"/>
    <property type="match status" value="1"/>
</dbReference>
<dbReference type="PANTHER" id="PTHR30250:SF21">
    <property type="entry name" value="LIPID II FLIPPASE MURJ"/>
    <property type="match status" value="1"/>
</dbReference>
<feature type="transmembrane region" description="Helical" evidence="6">
    <location>
        <begin position="159"/>
        <end position="180"/>
    </location>
</feature>
<keyword evidence="8" id="KW-1185">Reference proteome</keyword>
<evidence type="ECO:0000313" key="7">
    <source>
        <dbReference type="EMBL" id="MCT7399333.1"/>
    </source>
</evidence>
<feature type="transmembrane region" description="Helical" evidence="6">
    <location>
        <begin position="418"/>
        <end position="435"/>
    </location>
</feature>
<dbReference type="PIRSF" id="PIRSF038958">
    <property type="entry name" value="PG_synth_SpoVB"/>
    <property type="match status" value="1"/>
</dbReference>
<keyword evidence="5 6" id="KW-0472">Membrane</keyword>
<feature type="transmembrane region" description="Helical" evidence="6">
    <location>
        <begin position="53"/>
        <end position="73"/>
    </location>
</feature>